<keyword evidence="3" id="KW-0131">Cell cycle</keyword>
<accession>D6LJE5</accession>
<dbReference type="Pfam" id="PF04472">
    <property type="entry name" value="SepF"/>
    <property type="match status" value="1"/>
</dbReference>
<evidence type="ECO:0000313" key="6">
    <source>
        <dbReference type="Proteomes" id="UP000003964"/>
    </source>
</evidence>
<evidence type="ECO:0000256" key="2">
    <source>
        <dbReference type="ARBA" id="ARBA00023210"/>
    </source>
</evidence>
<dbReference type="GO" id="GO:0000917">
    <property type="term" value="P:division septum assembly"/>
    <property type="evidence" value="ECO:0007669"/>
    <property type="project" value="UniProtKB-KW"/>
</dbReference>
<gene>
    <name evidence="5" type="ORF">HMPREF0400_01977</name>
</gene>
<name>D6LJE5_9FUSO</name>
<evidence type="ECO:0008006" key="7">
    <source>
        <dbReference type="Google" id="ProtNLM"/>
    </source>
</evidence>
<dbReference type="Proteomes" id="UP000003964">
    <property type="component" value="Unassembled WGS sequence"/>
</dbReference>
<comment type="function">
    <text evidence="4">Cell division protein that is part of the divisome complex and is recruited early to the Z-ring. Probably stimulates Z-ring formation, perhaps through the cross-linking of FtsZ protofilaments. Its function overlaps with FtsA.</text>
</comment>
<dbReference type="EMBL" id="GG770385">
    <property type="protein sequence ID" value="EFG27570.2"/>
    <property type="molecule type" value="Genomic_DNA"/>
</dbReference>
<evidence type="ECO:0000256" key="4">
    <source>
        <dbReference type="ARBA" id="ARBA00044936"/>
    </source>
</evidence>
<dbReference type="InterPro" id="IPR038594">
    <property type="entry name" value="SepF-like_sf"/>
</dbReference>
<dbReference type="InterPro" id="IPR007561">
    <property type="entry name" value="Cell_div_SepF/SepF-rel"/>
</dbReference>
<evidence type="ECO:0000256" key="3">
    <source>
        <dbReference type="ARBA" id="ARBA00023306"/>
    </source>
</evidence>
<dbReference type="RefSeq" id="WP_008821851.1">
    <property type="nucleotide sequence ID" value="NZ_GG770385.1"/>
</dbReference>
<dbReference type="Gene3D" id="3.30.110.150">
    <property type="entry name" value="SepF-like protein"/>
    <property type="match status" value="1"/>
</dbReference>
<dbReference type="InterPro" id="IPR023052">
    <property type="entry name" value="Cell_div_SepF"/>
</dbReference>
<proteinExistence type="predicted"/>
<evidence type="ECO:0000256" key="1">
    <source>
        <dbReference type="ARBA" id="ARBA00022618"/>
    </source>
</evidence>
<reference evidence="5 6" key="1">
    <citation type="submission" date="2010-03" db="EMBL/GenBank/DDBJ databases">
        <title>The Genome Sequence of Fusobacterium sp. 1_1_41FAA.</title>
        <authorList>
            <consortium name="The Broad Institute Genome Sequencing Platform"/>
            <person name="Ward D."/>
            <person name="Earl A."/>
            <person name="Feldgarden M."/>
            <person name="Gevers D."/>
            <person name="Young S.K."/>
            <person name="Zeng Q."/>
            <person name="Koehrsen M."/>
            <person name="Alvarado L."/>
            <person name="Berlin A."/>
            <person name="Borenstein D."/>
            <person name="Chapman S."/>
            <person name="Chen Z."/>
            <person name="Engels R."/>
            <person name="Freedman E."/>
            <person name="Gellesch M."/>
            <person name="Goldberg J."/>
            <person name="Griggs A."/>
            <person name="Gujja S."/>
            <person name="Heilman E."/>
            <person name="Heiman D."/>
            <person name="Hepburn T."/>
            <person name="Howarth C."/>
            <person name="Jen D."/>
            <person name="Larson L."/>
            <person name="Mehta T."/>
            <person name="Park D."/>
            <person name="Pearson M."/>
            <person name="Richards J."/>
            <person name="Roberts A."/>
            <person name="Saif S."/>
            <person name="Shea T."/>
            <person name="Shenoy N."/>
            <person name="Sisk P."/>
            <person name="Stolte C."/>
            <person name="Sykes S."/>
            <person name="Walk T."/>
            <person name="White J."/>
            <person name="Yandava C."/>
            <person name="Strauss J.C."/>
            <person name="Ambrose C.E."/>
            <person name="Allen-Vercoe E."/>
            <person name="Haas B."/>
            <person name="Henn M.R."/>
            <person name="Nusbaum C."/>
            <person name="Birren B."/>
        </authorList>
    </citation>
    <scope>NUCLEOTIDE SEQUENCE [LARGE SCALE GENOMIC DNA]</scope>
    <source>
        <strain evidence="5 6">1_1_41FAA</strain>
    </source>
</reference>
<keyword evidence="2" id="KW-0717">Septation</keyword>
<organism evidence="5 6">
    <name type="scientific">Fusobacterium periodonticum 1_1_41FAA</name>
    <dbReference type="NCBI Taxonomy" id="469621"/>
    <lineage>
        <taxon>Bacteria</taxon>
        <taxon>Fusobacteriati</taxon>
        <taxon>Fusobacteriota</taxon>
        <taxon>Fusobacteriia</taxon>
        <taxon>Fusobacteriales</taxon>
        <taxon>Fusobacteriaceae</taxon>
        <taxon>Fusobacterium</taxon>
    </lineage>
</organism>
<sequence>MADNSNVDIVFLKPSKFEDCVICAKYIKEDKIVNMNLSQLDDKDSRRVLDYVAGAIFITKADIINVGNRIFCSVPADKSFLNETDRESVRDRDYETEEEIIRKDI</sequence>
<dbReference type="PANTHER" id="PTHR35798:SF1">
    <property type="entry name" value="CELL DIVISION PROTEIN SEPF"/>
    <property type="match status" value="1"/>
</dbReference>
<keyword evidence="1" id="KW-0132">Cell division</keyword>
<dbReference type="AlphaFoldDB" id="D6LJE5"/>
<protein>
    <recommendedName>
        <fullName evidence="7">Cell division protein SepF</fullName>
    </recommendedName>
</protein>
<dbReference type="PANTHER" id="PTHR35798">
    <property type="entry name" value="CELL DIVISION PROTEIN SEPF"/>
    <property type="match status" value="1"/>
</dbReference>
<evidence type="ECO:0000313" key="5">
    <source>
        <dbReference type="EMBL" id="EFG27570.2"/>
    </source>
</evidence>